<organism evidence="2 4">
    <name type="scientific">Streptomyces griseochromogenes</name>
    <dbReference type="NCBI Taxonomy" id="68214"/>
    <lineage>
        <taxon>Bacteria</taxon>
        <taxon>Bacillati</taxon>
        <taxon>Actinomycetota</taxon>
        <taxon>Actinomycetes</taxon>
        <taxon>Kitasatosporales</taxon>
        <taxon>Streptomycetaceae</taxon>
        <taxon>Streptomyces</taxon>
    </lineage>
</organism>
<dbReference type="KEGG" id="sgs:AVL59_11175"/>
<name>A0A1B1AU68_9ACTN</name>
<dbReference type="RefSeq" id="WP_067302245.1">
    <property type="nucleotide sequence ID" value="NZ_CP016279.1"/>
</dbReference>
<protein>
    <submittedName>
        <fullName evidence="2">Uncharacterized protein</fullName>
    </submittedName>
</protein>
<dbReference type="Proteomes" id="UP001519309">
    <property type="component" value="Unassembled WGS sequence"/>
</dbReference>
<keyword evidence="5" id="KW-1185">Reference proteome</keyword>
<accession>A0A1B1AU68</accession>
<dbReference type="STRING" id="68214.AVL59_11175"/>
<reference evidence="3 5" key="2">
    <citation type="submission" date="2021-03" db="EMBL/GenBank/DDBJ databases">
        <title>Genomic Encyclopedia of Type Strains, Phase IV (KMG-IV): sequencing the most valuable type-strain genomes for metagenomic binning, comparative biology and taxonomic classification.</title>
        <authorList>
            <person name="Goeker M."/>
        </authorList>
    </citation>
    <scope>NUCLEOTIDE SEQUENCE [LARGE SCALE GENOMIC DNA]</scope>
    <source>
        <strain evidence="3 5">DSM 40499</strain>
    </source>
</reference>
<evidence type="ECO:0000313" key="2">
    <source>
        <dbReference type="EMBL" id="ANP50097.1"/>
    </source>
</evidence>
<reference evidence="2 4" key="1">
    <citation type="submission" date="2016-06" db="EMBL/GenBank/DDBJ databases">
        <title>Complete genome sequence of Streptomyces griseochromogenes ATCC 14511, the Blasticidin S producer.</title>
        <authorList>
            <person name="Wu L."/>
        </authorList>
    </citation>
    <scope>NUCLEOTIDE SEQUENCE [LARGE SCALE GENOMIC DNA]</scope>
    <source>
        <strain evidence="2 4">ATCC 14511</strain>
    </source>
</reference>
<evidence type="ECO:0000313" key="4">
    <source>
        <dbReference type="Proteomes" id="UP000092659"/>
    </source>
</evidence>
<evidence type="ECO:0000313" key="5">
    <source>
        <dbReference type="Proteomes" id="UP001519309"/>
    </source>
</evidence>
<dbReference type="EMBL" id="JAGGLP010000002">
    <property type="protein sequence ID" value="MBP2048275.1"/>
    <property type="molecule type" value="Genomic_DNA"/>
</dbReference>
<dbReference type="OrthoDB" id="3624112at2"/>
<evidence type="ECO:0000313" key="3">
    <source>
        <dbReference type="EMBL" id="MBP2048275.1"/>
    </source>
</evidence>
<feature type="region of interest" description="Disordered" evidence="1">
    <location>
        <begin position="1"/>
        <end position="25"/>
    </location>
</feature>
<dbReference type="EMBL" id="CP016279">
    <property type="protein sequence ID" value="ANP50097.1"/>
    <property type="molecule type" value="Genomic_DNA"/>
</dbReference>
<dbReference type="Pfam" id="PF19142">
    <property type="entry name" value="DUF5825"/>
    <property type="match status" value="1"/>
</dbReference>
<dbReference type="Proteomes" id="UP000092659">
    <property type="component" value="Chromosome"/>
</dbReference>
<sequence>MSGLPTAVPHRLTGRRVDVPGPLDLGGQGRRTAEAVRFLRECAGLGLRVSWRAQGRPSYDLRALRHLPPPTELPGCHEDLASWRSGHGYGTLYHRRGPGFVTVMDRREPGAAARLTLDHPDLLAAFDRLLDPTPLAALDPTGREAAGLLAAERLALVSGGWAVALPPRIRRWPVPCTAI</sequence>
<gene>
    <name evidence="2" type="ORF">AVL59_11175</name>
    <name evidence="3" type="ORF">J2Z21_001199</name>
</gene>
<evidence type="ECO:0000256" key="1">
    <source>
        <dbReference type="SAM" id="MobiDB-lite"/>
    </source>
</evidence>
<dbReference type="InterPro" id="IPR043863">
    <property type="entry name" value="DUF5825"/>
</dbReference>
<dbReference type="AlphaFoldDB" id="A0A1B1AU68"/>
<proteinExistence type="predicted"/>